<feature type="region of interest" description="Disordered" evidence="1">
    <location>
        <begin position="1"/>
        <end position="20"/>
    </location>
</feature>
<protein>
    <submittedName>
        <fullName evidence="2">Uncharacterized protein</fullName>
    </submittedName>
</protein>
<evidence type="ECO:0000256" key="1">
    <source>
        <dbReference type="SAM" id="MobiDB-lite"/>
    </source>
</evidence>
<gene>
    <name evidence="2" type="ORF">Tci_934645</name>
</gene>
<dbReference type="AlphaFoldDB" id="A0A699XXY1"/>
<dbReference type="EMBL" id="BKCJ011938714">
    <property type="protein sequence ID" value="GFD62676.1"/>
    <property type="molecule type" value="Genomic_DNA"/>
</dbReference>
<reference evidence="2" key="1">
    <citation type="journal article" date="2019" name="Sci. Rep.">
        <title>Draft genome of Tanacetum cinerariifolium, the natural source of mosquito coil.</title>
        <authorList>
            <person name="Yamashiro T."/>
            <person name="Shiraishi A."/>
            <person name="Satake H."/>
            <person name="Nakayama K."/>
        </authorList>
    </citation>
    <scope>NUCLEOTIDE SEQUENCE</scope>
</reference>
<accession>A0A699XXY1</accession>
<name>A0A699XXY1_TANCI</name>
<sequence>MAPVRPSPGPAPSLLTPGPISSRLVLNPAPAVPYAPPTNNELVLLFQPMFDE</sequence>
<comment type="caution">
    <text evidence="2">The sequence shown here is derived from an EMBL/GenBank/DDBJ whole genome shotgun (WGS) entry which is preliminary data.</text>
</comment>
<organism evidence="2">
    <name type="scientific">Tanacetum cinerariifolium</name>
    <name type="common">Dalmatian daisy</name>
    <name type="synonym">Chrysanthemum cinerariifolium</name>
    <dbReference type="NCBI Taxonomy" id="118510"/>
    <lineage>
        <taxon>Eukaryota</taxon>
        <taxon>Viridiplantae</taxon>
        <taxon>Streptophyta</taxon>
        <taxon>Embryophyta</taxon>
        <taxon>Tracheophyta</taxon>
        <taxon>Spermatophyta</taxon>
        <taxon>Magnoliopsida</taxon>
        <taxon>eudicotyledons</taxon>
        <taxon>Gunneridae</taxon>
        <taxon>Pentapetalae</taxon>
        <taxon>asterids</taxon>
        <taxon>campanulids</taxon>
        <taxon>Asterales</taxon>
        <taxon>Asteraceae</taxon>
        <taxon>Asteroideae</taxon>
        <taxon>Anthemideae</taxon>
        <taxon>Anthemidinae</taxon>
        <taxon>Tanacetum</taxon>
    </lineage>
</organism>
<feature type="non-terminal residue" evidence="2">
    <location>
        <position position="52"/>
    </location>
</feature>
<feature type="compositionally biased region" description="Pro residues" evidence="1">
    <location>
        <begin position="1"/>
        <end position="11"/>
    </location>
</feature>
<proteinExistence type="predicted"/>
<evidence type="ECO:0000313" key="2">
    <source>
        <dbReference type="EMBL" id="GFD62676.1"/>
    </source>
</evidence>